<sequence length="99" mass="10358">MQPPAHSSEGNMQGIAPGTTAPDKNPAANQEPIPPQQAEHAHKEGDVAPQPQKNGASTNPATDETDTTEKTSLQGGKRPHSATVSPPPSKRRELTLPPD</sequence>
<gene>
    <name evidence="2" type="ORF">K470DRAFT_270530</name>
</gene>
<protein>
    <submittedName>
        <fullName evidence="2">Uncharacterized protein</fullName>
    </submittedName>
</protein>
<dbReference type="AlphaFoldDB" id="A0A6A7C1X1"/>
<organism evidence="2 3">
    <name type="scientific">Piedraia hortae CBS 480.64</name>
    <dbReference type="NCBI Taxonomy" id="1314780"/>
    <lineage>
        <taxon>Eukaryota</taxon>
        <taxon>Fungi</taxon>
        <taxon>Dikarya</taxon>
        <taxon>Ascomycota</taxon>
        <taxon>Pezizomycotina</taxon>
        <taxon>Dothideomycetes</taxon>
        <taxon>Dothideomycetidae</taxon>
        <taxon>Capnodiales</taxon>
        <taxon>Piedraiaceae</taxon>
        <taxon>Piedraia</taxon>
    </lineage>
</organism>
<feature type="compositionally biased region" description="Basic and acidic residues" evidence="1">
    <location>
        <begin position="90"/>
        <end position="99"/>
    </location>
</feature>
<accession>A0A6A7C1X1</accession>
<evidence type="ECO:0000313" key="2">
    <source>
        <dbReference type="EMBL" id="KAF2860688.1"/>
    </source>
</evidence>
<dbReference type="EMBL" id="MU005979">
    <property type="protein sequence ID" value="KAF2860688.1"/>
    <property type="molecule type" value="Genomic_DNA"/>
</dbReference>
<proteinExistence type="predicted"/>
<feature type="region of interest" description="Disordered" evidence="1">
    <location>
        <begin position="1"/>
        <end position="99"/>
    </location>
</feature>
<reference evidence="2" key="1">
    <citation type="journal article" date="2020" name="Stud. Mycol.">
        <title>101 Dothideomycetes genomes: a test case for predicting lifestyles and emergence of pathogens.</title>
        <authorList>
            <person name="Haridas S."/>
            <person name="Albert R."/>
            <person name="Binder M."/>
            <person name="Bloem J."/>
            <person name="Labutti K."/>
            <person name="Salamov A."/>
            <person name="Andreopoulos B."/>
            <person name="Baker S."/>
            <person name="Barry K."/>
            <person name="Bills G."/>
            <person name="Bluhm B."/>
            <person name="Cannon C."/>
            <person name="Castanera R."/>
            <person name="Culley D."/>
            <person name="Daum C."/>
            <person name="Ezra D."/>
            <person name="Gonzalez J."/>
            <person name="Henrissat B."/>
            <person name="Kuo A."/>
            <person name="Liang C."/>
            <person name="Lipzen A."/>
            <person name="Lutzoni F."/>
            <person name="Magnuson J."/>
            <person name="Mondo S."/>
            <person name="Nolan M."/>
            <person name="Ohm R."/>
            <person name="Pangilinan J."/>
            <person name="Park H.-J."/>
            <person name="Ramirez L."/>
            <person name="Alfaro M."/>
            <person name="Sun H."/>
            <person name="Tritt A."/>
            <person name="Yoshinaga Y."/>
            <person name="Zwiers L.-H."/>
            <person name="Turgeon B."/>
            <person name="Goodwin S."/>
            <person name="Spatafora J."/>
            <person name="Crous P."/>
            <person name="Grigoriev I."/>
        </authorList>
    </citation>
    <scope>NUCLEOTIDE SEQUENCE</scope>
    <source>
        <strain evidence="2">CBS 480.64</strain>
    </source>
</reference>
<evidence type="ECO:0000313" key="3">
    <source>
        <dbReference type="Proteomes" id="UP000799421"/>
    </source>
</evidence>
<feature type="compositionally biased region" description="Polar residues" evidence="1">
    <location>
        <begin position="51"/>
        <end position="62"/>
    </location>
</feature>
<dbReference type="Proteomes" id="UP000799421">
    <property type="component" value="Unassembled WGS sequence"/>
</dbReference>
<keyword evidence="3" id="KW-1185">Reference proteome</keyword>
<name>A0A6A7C1X1_9PEZI</name>
<evidence type="ECO:0000256" key="1">
    <source>
        <dbReference type="SAM" id="MobiDB-lite"/>
    </source>
</evidence>